<keyword evidence="1" id="KW-0479">Metal-binding</keyword>
<dbReference type="AlphaFoldDB" id="A0AAF0ZKM7"/>
<dbReference type="InterPro" id="IPR006564">
    <property type="entry name" value="Znf_PMZ"/>
</dbReference>
<dbReference type="PROSITE" id="PS50966">
    <property type="entry name" value="ZF_SWIM"/>
    <property type="match status" value="1"/>
</dbReference>
<evidence type="ECO:0000256" key="5">
    <source>
        <dbReference type="SAM" id="MobiDB-lite"/>
    </source>
</evidence>
<evidence type="ECO:0000256" key="1">
    <source>
        <dbReference type="ARBA" id="ARBA00022723"/>
    </source>
</evidence>
<dbReference type="Pfam" id="PF04434">
    <property type="entry name" value="SWIM"/>
    <property type="match status" value="1"/>
</dbReference>
<dbReference type="EMBL" id="CP133619">
    <property type="protein sequence ID" value="WMV42437.1"/>
    <property type="molecule type" value="Genomic_DNA"/>
</dbReference>
<dbReference type="PANTHER" id="PTHR31973">
    <property type="entry name" value="POLYPROTEIN, PUTATIVE-RELATED"/>
    <property type="match status" value="1"/>
</dbReference>
<dbReference type="InterPro" id="IPR007527">
    <property type="entry name" value="Znf_SWIM"/>
</dbReference>
<proteinExistence type="predicted"/>
<feature type="domain" description="SWIM-type" evidence="6">
    <location>
        <begin position="436"/>
        <end position="468"/>
    </location>
</feature>
<dbReference type="GO" id="GO:0008270">
    <property type="term" value="F:zinc ion binding"/>
    <property type="evidence" value="ECO:0007669"/>
    <property type="project" value="UniProtKB-KW"/>
</dbReference>
<organism evidence="7 8">
    <name type="scientific">Solanum verrucosum</name>
    <dbReference type="NCBI Taxonomy" id="315347"/>
    <lineage>
        <taxon>Eukaryota</taxon>
        <taxon>Viridiplantae</taxon>
        <taxon>Streptophyta</taxon>
        <taxon>Embryophyta</taxon>
        <taxon>Tracheophyta</taxon>
        <taxon>Spermatophyta</taxon>
        <taxon>Magnoliopsida</taxon>
        <taxon>eudicotyledons</taxon>
        <taxon>Gunneridae</taxon>
        <taxon>Pentapetalae</taxon>
        <taxon>asterids</taxon>
        <taxon>lamiids</taxon>
        <taxon>Solanales</taxon>
        <taxon>Solanaceae</taxon>
        <taxon>Solanoideae</taxon>
        <taxon>Solaneae</taxon>
        <taxon>Solanum</taxon>
    </lineage>
</organism>
<evidence type="ECO:0000313" key="7">
    <source>
        <dbReference type="EMBL" id="WMV42437.1"/>
    </source>
</evidence>
<protein>
    <recommendedName>
        <fullName evidence="6">SWIM-type domain-containing protein</fullName>
    </recommendedName>
</protein>
<dbReference type="Pfam" id="PF10551">
    <property type="entry name" value="MULE"/>
    <property type="match status" value="1"/>
</dbReference>
<evidence type="ECO:0000256" key="4">
    <source>
        <dbReference type="PROSITE-ProRule" id="PRU00325"/>
    </source>
</evidence>
<dbReference type="SMART" id="SM00575">
    <property type="entry name" value="ZnF_PMZ"/>
    <property type="match status" value="1"/>
</dbReference>
<evidence type="ECO:0000259" key="6">
    <source>
        <dbReference type="PROSITE" id="PS50966"/>
    </source>
</evidence>
<name>A0AAF0ZKM7_SOLVR</name>
<feature type="compositionally biased region" description="Low complexity" evidence="5">
    <location>
        <begin position="73"/>
        <end position="95"/>
    </location>
</feature>
<keyword evidence="2 4" id="KW-0863">Zinc-finger</keyword>
<sequence>MINNGDIVEVYVFHGVSKVNQAPLELDFVPNVSDSGVDQYTNVPPLCPSSIVPSPSPSIVPLSSIVPPPSPSNVPSSSIVPPSSTVPHHSYVPSSDPIIDNDPTDDEVEDESGSKWDTNEDTEVDSDVHQEESLVGKLGGDEPYYLSDEAPSFEIDDETGLVFGTVEEFRVAVTRYAVQEHIQIEKYVNEPGRVRDIIRKEMDINVSRTTVRRARTRVLQEIIGDHIVEYGVCKGQLLVAVCRDGNNQIMLIPWAVIEVENQFTWTWFLELVKNDLDLGEGHQLSIIIDMQKGLEITVENVLLLVEHRKCARHVLAMKKVGQECLDDLLWYNWNIWCKKYFQDYSKCDVMDNNMVESFNVWILPARYKTIITMLEEIRVKLMKRIGDLREFSNTWIIDISPMSLKILQENIENSMQYNLTWNGERGFKIKHHEFIHTVDIVSRSCSCRSWQLRGIPCPHGVVALHYKELESIH</sequence>
<reference evidence="7" key="1">
    <citation type="submission" date="2023-08" db="EMBL/GenBank/DDBJ databases">
        <title>A de novo genome assembly of Solanum verrucosum Schlechtendal, a Mexican diploid species geographically isolated from the other diploid A-genome species in potato relatives.</title>
        <authorList>
            <person name="Hosaka K."/>
        </authorList>
    </citation>
    <scope>NUCLEOTIDE SEQUENCE</scope>
    <source>
        <tissue evidence="7">Young leaves</tissue>
    </source>
</reference>
<feature type="region of interest" description="Disordered" evidence="5">
    <location>
        <begin position="68"/>
        <end position="130"/>
    </location>
</feature>
<dbReference type="Proteomes" id="UP001234989">
    <property type="component" value="Chromosome 8"/>
</dbReference>
<evidence type="ECO:0000313" key="8">
    <source>
        <dbReference type="Proteomes" id="UP001234989"/>
    </source>
</evidence>
<dbReference type="InterPro" id="IPR018289">
    <property type="entry name" value="MULE_transposase_dom"/>
</dbReference>
<evidence type="ECO:0000256" key="2">
    <source>
        <dbReference type="ARBA" id="ARBA00022771"/>
    </source>
</evidence>
<evidence type="ECO:0000256" key="3">
    <source>
        <dbReference type="ARBA" id="ARBA00022833"/>
    </source>
</evidence>
<keyword evidence="3" id="KW-0862">Zinc</keyword>
<keyword evidence="8" id="KW-1185">Reference proteome</keyword>
<accession>A0AAF0ZKM7</accession>
<dbReference type="PANTHER" id="PTHR31973:SF197">
    <property type="entry name" value="SWIM-TYPE DOMAIN-CONTAINING PROTEIN"/>
    <property type="match status" value="1"/>
</dbReference>
<feature type="compositionally biased region" description="Acidic residues" evidence="5">
    <location>
        <begin position="102"/>
        <end position="111"/>
    </location>
</feature>
<gene>
    <name evidence="7" type="ORF">MTR67_035822</name>
</gene>